<accession>A0A8C3C7R5</accession>
<reference evidence="2" key="1">
    <citation type="submission" date="2018-09" db="EMBL/GenBank/DDBJ databases">
        <title>Common duck and Muscovy duck high density SNP chip.</title>
        <authorList>
            <person name="Vignal A."/>
            <person name="Thebault N."/>
            <person name="Warren W.C."/>
        </authorList>
    </citation>
    <scope>NUCLEOTIDE SEQUENCE [LARGE SCALE GENOMIC DNA]</scope>
</reference>
<evidence type="ECO:0008006" key="4">
    <source>
        <dbReference type="Google" id="ProtNLM"/>
    </source>
</evidence>
<feature type="chain" id="PRO_5034647885" description="Interleukin-7" evidence="1">
    <location>
        <begin position="17"/>
        <end position="168"/>
    </location>
</feature>
<dbReference type="Proteomes" id="UP000694556">
    <property type="component" value="Chromosome 14"/>
</dbReference>
<evidence type="ECO:0000313" key="2">
    <source>
        <dbReference type="Ensembl" id="ENSCMMP00000016482.1"/>
    </source>
</evidence>
<organism evidence="2 3">
    <name type="scientific">Cairina moschata</name>
    <name type="common">Muscovy duck</name>
    <dbReference type="NCBI Taxonomy" id="8855"/>
    <lineage>
        <taxon>Eukaryota</taxon>
        <taxon>Metazoa</taxon>
        <taxon>Chordata</taxon>
        <taxon>Craniata</taxon>
        <taxon>Vertebrata</taxon>
        <taxon>Euteleostomi</taxon>
        <taxon>Archelosauria</taxon>
        <taxon>Archosauria</taxon>
        <taxon>Dinosauria</taxon>
        <taxon>Saurischia</taxon>
        <taxon>Theropoda</taxon>
        <taxon>Coelurosauria</taxon>
        <taxon>Aves</taxon>
        <taxon>Neognathae</taxon>
        <taxon>Galloanserae</taxon>
        <taxon>Anseriformes</taxon>
        <taxon>Anatidae</taxon>
        <taxon>Anatinae</taxon>
        <taxon>Cairina</taxon>
    </lineage>
</organism>
<keyword evidence="1" id="KW-0732">Signal</keyword>
<evidence type="ECO:0000256" key="1">
    <source>
        <dbReference type="SAM" id="SignalP"/>
    </source>
</evidence>
<dbReference type="AlphaFoldDB" id="A0A8C3C7R5"/>
<reference evidence="2" key="2">
    <citation type="submission" date="2025-08" db="UniProtKB">
        <authorList>
            <consortium name="Ensembl"/>
        </authorList>
    </citation>
    <scope>IDENTIFICATION</scope>
</reference>
<protein>
    <recommendedName>
        <fullName evidence="4">Interleukin-7</fullName>
    </recommendedName>
</protein>
<feature type="signal peptide" evidence="1">
    <location>
        <begin position="1"/>
        <end position="16"/>
    </location>
</feature>
<name>A0A8C3C7R5_CAIMO</name>
<dbReference type="Ensembl" id="ENSCMMT00000018122.1">
    <property type="protein sequence ID" value="ENSCMMP00000016482.1"/>
    <property type="gene ID" value="ENSCMMG00000010471.1"/>
</dbReference>
<sequence length="168" mass="19781">MYLYMFLLLLSCRASSYFVPPKEMPFLQKINKTTIIEEIICLLDSANTSSNEFLKTPINVTTTDCAHENTDMFFKELKNLNLSVCMTIVSKDMKELENICSVLKKKTTHKNECQAVDADFAKFKINLKEFLEWINERLMCNSTVRNEVDLYVNSCTFPCWQRYRKRWP</sequence>
<proteinExistence type="predicted"/>
<evidence type="ECO:0000313" key="3">
    <source>
        <dbReference type="Proteomes" id="UP000694556"/>
    </source>
</evidence>
<keyword evidence="3" id="KW-1185">Reference proteome</keyword>
<reference evidence="2" key="3">
    <citation type="submission" date="2025-09" db="UniProtKB">
        <authorList>
            <consortium name="Ensembl"/>
        </authorList>
    </citation>
    <scope>IDENTIFICATION</scope>
</reference>